<feature type="domain" description="Thioredoxin" evidence="6">
    <location>
        <begin position="39"/>
        <end position="183"/>
    </location>
</feature>
<gene>
    <name evidence="7" type="ORF">NG821_08015</name>
</gene>
<dbReference type="PANTHER" id="PTHR42852">
    <property type="entry name" value="THIOL:DISULFIDE INTERCHANGE PROTEIN DSBE"/>
    <property type="match status" value="1"/>
</dbReference>
<keyword evidence="3" id="KW-1015">Disulfide bond</keyword>
<evidence type="ECO:0000313" key="8">
    <source>
        <dbReference type="Proteomes" id="UP001204015"/>
    </source>
</evidence>
<feature type="chain" id="PRO_5045759425" evidence="5">
    <location>
        <begin position="22"/>
        <end position="184"/>
    </location>
</feature>
<dbReference type="Pfam" id="PF08534">
    <property type="entry name" value="Redoxin"/>
    <property type="match status" value="1"/>
</dbReference>
<keyword evidence="5" id="KW-0732">Signal</keyword>
<evidence type="ECO:0000256" key="4">
    <source>
        <dbReference type="ARBA" id="ARBA00023284"/>
    </source>
</evidence>
<protein>
    <submittedName>
        <fullName evidence="7">TlpA family protein disulfide reductase</fullName>
    </submittedName>
</protein>
<evidence type="ECO:0000256" key="2">
    <source>
        <dbReference type="ARBA" id="ARBA00022748"/>
    </source>
</evidence>
<comment type="caution">
    <text evidence="7">The sequence shown here is derived from an EMBL/GenBank/DDBJ whole genome shotgun (WGS) entry which is preliminary data.</text>
</comment>
<keyword evidence="2" id="KW-0201">Cytochrome c-type biogenesis</keyword>
<dbReference type="SUPFAM" id="SSF52833">
    <property type="entry name" value="Thioredoxin-like"/>
    <property type="match status" value="1"/>
</dbReference>
<dbReference type="PANTHER" id="PTHR42852:SF6">
    <property type="entry name" value="THIOL:DISULFIDE INTERCHANGE PROTEIN DSBE"/>
    <property type="match status" value="1"/>
</dbReference>
<accession>A0ABT1BXJ2</accession>
<dbReference type="PROSITE" id="PS51352">
    <property type="entry name" value="THIOREDOXIN_2"/>
    <property type="match status" value="1"/>
</dbReference>
<organism evidence="7 8">
    <name type="scientific">Segatella cerevisiae</name>
    <dbReference type="NCBI Taxonomy" id="2053716"/>
    <lineage>
        <taxon>Bacteria</taxon>
        <taxon>Pseudomonadati</taxon>
        <taxon>Bacteroidota</taxon>
        <taxon>Bacteroidia</taxon>
        <taxon>Bacteroidales</taxon>
        <taxon>Prevotellaceae</taxon>
        <taxon>Segatella</taxon>
    </lineage>
</organism>
<dbReference type="EMBL" id="JAMXLY010000028">
    <property type="protein sequence ID" value="MCO6025785.1"/>
    <property type="molecule type" value="Genomic_DNA"/>
</dbReference>
<keyword evidence="4" id="KW-0676">Redox-active center</keyword>
<evidence type="ECO:0000259" key="6">
    <source>
        <dbReference type="PROSITE" id="PS51352"/>
    </source>
</evidence>
<comment type="subcellular location">
    <subcellularLocation>
        <location evidence="1">Cell envelope</location>
    </subcellularLocation>
</comment>
<evidence type="ECO:0000256" key="3">
    <source>
        <dbReference type="ARBA" id="ARBA00023157"/>
    </source>
</evidence>
<feature type="signal peptide" evidence="5">
    <location>
        <begin position="1"/>
        <end position="21"/>
    </location>
</feature>
<name>A0ABT1BXJ2_9BACT</name>
<proteinExistence type="predicted"/>
<dbReference type="InterPro" id="IPR050553">
    <property type="entry name" value="Thioredoxin_ResA/DsbE_sf"/>
</dbReference>
<dbReference type="RefSeq" id="WP_252761141.1">
    <property type="nucleotide sequence ID" value="NZ_JAMXLY010000028.1"/>
</dbReference>
<evidence type="ECO:0000256" key="1">
    <source>
        <dbReference type="ARBA" id="ARBA00004196"/>
    </source>
</evidence>
<dbReference type="InterPro" id="IPR013740">
    <property type="entry name" value="Redoxin"/>
</dbReference>
<reference evidence="7 8" key="1">
    <citation type="submission" date="2022-06" db="EMBL/GenBank/DDBJ databases">
        <title>A taxonomic note on the genus Prevotella: Description of four novel genera and emended description of the genera Hallella and Xylanibacter.</title>
        <authorList>
            <person name="Hitch T.C.A."/>
        </authorList>
    </citation>
    <scope>NUCLEOTIDE SEQUENCE [LARGE SCALE GENOMIC DNA]</scope>
    <source>
        <strain evidence="7 8">DSM 100619</strain>
    </source>
</reference>
<keyword evidence="8" id="KW-1185">Reference proteome</keyword>
<dbReference type="InterPro" id="IPR036249">
    <property type="entry name" value="Thioredoxin-like_sf"/>
</dbReference>
<evidence type="ECO:0000313" key="7">
    <source>
        <dbReference type="EMBL" id="MCO6025785.1"/>
    </source>
</evidence>
<dbReference type="Proteomes" id="UP001204015">
    <property type="component" value="Unassembled WGS sequence"/>
</dbReference>
<dbReference type="Gene3D" id="3.40.30.10">
    <property type="entry name" value="Glutaredoxin"/>
    <property type="match status" value="1"/>
</dbReference>
<dbReference type="InterPro" id="IPR013766">
    <property type="entry name" value="Thioredoxin_domain"/>
</dbReference>
<evidence type="ECO:0000256" key="5">
    <source>
        <dbReference type="SAM" id="SignalP"/>
    </source>
</evidence>
<sequence>MKILRLLFLFISGSFILNAHARGASVKQAVHADSTGYIVYDGDQAPDFTVKLTNGKRVKLSDLKGKVVLLQFTASWCSVCRREMPHLEKDIWQKHKNDPNFVFIGIDRDEPLAKVVSFAKQTGITYPLGLDPGAAIYSKYALKDSGITRNVLIDRTGKIVKRTRLYNEKEFASLVNEIDRILSE</sequence>
<dbReference type="CDD" id="cd02966">
    <property type="entry name" value="TlpA_like_family"/>
    <property type="match status" value="1"/>
</dbReference>